<dbReference type="Proteomes" id="UP001060919">
    <property type="component" value="Chromosome"/>
</dbReference>
<dbReference type="Gene3D" id="2.120.10.80">
    <property type="entry name" value="Kelch-type beta propeller"/>
    <property type="match status" value="1"/>
</dbReference>
<dbReference type="SUPFAM" id="SSF117281">
    <property type="entry name" value="Kelch motif"/>
    <property type="match status" value="1"/>
</dbReference>
<accession>A0A915YI17</accession>
<dbReference type="AlphaFoldDB" id="A0A915YI17"/>
<organism evidence="2 3">
    <name type="scientific">Aureispira anguillae</name>
    <dbReference type="NCBI Taxonomy" id="2864201"/>
    <lineage>
        <taxon>Bacteria</taxon>
        <taxon>Pseudomonadati</taxon>
        <taxon>Bacteroidota</taxon>
        <taxon>Saprospiria</taxon>
        <taxon>Saprospirales</taxon>
        <taxon>Saprospiraceae</taxon>
        <taxon>Aureispira</taxon>
    </lineage>
</organism>
<evidence type="ECO:0008006" key="4">
    <source>
        <dbReference type="Google" id="ProtNLM"/>
    </source>
</evidence>
<proteinExistence type="predicted"/>
<name>A0A915YI17_9BACT</name>
<dbReference type="RefSeq" id="WP_264788665.1">
    <property type="nucleotide sequence ID" value="NZ_AP026867.1"/>
</dbReference>
<dbReference type="EMBL" id="AP026867">
    <property type="protein sequence ID" value="BDS13387.1"/>
    <property type="molecule type" value="Genomic_DNA"/>
</dbReference>
<keyword evidence="3" id="KW-1185">Reference proteome</keyword>
<keyword evidence="1" id="KW-0732">Signal</keyword>
<feature type="signal peptide" evidence="1">
    <location>
        <begin position="1"/>
        <end position="21"/>
    </location>
</feature>
<evidence type="ECO:0000313" key="2">
    <source>
        <dbReference type="EMBL" id="BDS13387.1"/>
    </source>
</evidence>
<dbReference type="InterPro" id="IPR015915">
    <property type="entry name" value="Kelch-typ_b-propeller"/>
</dbReference>
<gene>
    <name evidence="2" type="ORF">AsAng_0041240</name>
</gene>
<evidence type="ECO:0000313" key="3">
    <source>
        <dbReference type="Proteomes" id="UP001060919"/>
    </source>
</evidence>
<protein>
    <recommendedName>
        <fullName evidence="4">Secretion system C-terminal sorting domain-containing protein</fullName>
    </recommendedName>
</protein>
<reference evidence="2" key="1">
    <citation type="submission" date="2022-09" db="EMBL/GenBank/DDBJ databases">
        <title>Aureispira anguillicida sp. nov., isolated from Leptocephalus of Japanese eel Anguilla japonica.</title>
        <authorList>
            <person name="Yuasa K."/>
            <person name="Mekata T."/>
            <person name="Ikunari K."/>
        </authorList>
    </citation>
    <scope>NUCLEOTIDE SEQUENCE</scope>
    <source>
        <strain evidence="2">EL160426</strain>
    </source>
</reference>
<feature type="chain" id="PRO_5038054266" description="Secretion system C-terminal sorting domain-containing protein" evidence="1">
    <location>
        <begin position="22"/>
        <end position="441"/>
    </location>
</feature>
<dbReference type="KEGG" id="aup:AsAng_0041240"/>
<dbReference type="PANTHER" id="PTHR45632">
    <property type="entry name" value="LD33804P"/>
    <property type="match status" value="1"/>
</dbReference>
<sequence length="441" mass="48184">MKVKMTLFLCFFTIHFIVGQAWQISPVANAPEPITNNAVVEGVVNGTTTYIYTFGGLDSTKLYSGIHLRSYRYNTLTNVWDTIAPLPDTLGKIAAAASRVKDKIYIIGGYHVYANGSEASSDKVHIYDVNTNAYLLDGANIPIPIDDQVQAVWRDSLIYVITGWTNSGNSPAVQIYNPSSNSWQSGTSVGNNNIFKSFGASGTIIGDTIYYFGGASMAGSFNVQTYFRRGIIDPNNPTQINWSSFTWMNAKGYRMAATTVLGDVFWLGGAAITYNYNGIAYNGSGGVAPTGRSLLYRKSNHSFEVEYGYDLPMDLRGIGNVSDTVKYLVGGMKAGQQVSTETLRLVLNPDSVLTNNTKLAMPLPISFKAVPNPAHQSLTIKIEQLPQQLEYQLMTTAGVCLRKGRIYKEETKLDLTGLVAGVYYVQLVGEHKLGGQLVVIE</sequence>
<evidence type="ECO:0000256" key="1">
    <source>
        <dbReference type="SAM" id="SignalP"/>
    </source>
</evidence>